<evidence type="ECO:0000313" key="1">
    <source>
        <dbReference type="EMBL" id="JAD79178.1"/>
    </source>
</evidence>
<proteinExistence type="predicted"/>
<reference evidence="1" key="1">
    <citation type="submission" date="2014-09" db="EMBL/GenBank/DDBJ databases">
        <authorList>
            <person name="Magalhaes I.L.F."/>
            <person name="Oliveira U."/>
            <person name="Santos F.R."/>
            <person name="Vidigal T.H.D.A."/>
            <person name="Brescovit A.D."/>
            <person name="Santos A.J."/>
        </authorList>
    </citation>
    <scope>NUCLEOTIDE SEQUENCE</scope>
    <source>
        <tissue evidence="1">Shoot tissue taken approximately 20 cm above the soil surface</tissue>
    </source>
</reference>
<accession>A0A0A9CXN7</accession>
<organism evidence="1">
    <name type="scientific">Arundo donax</name>
    <name type="common">Giant reed</name>
    <name type="synonym">Donax arundinaceus</name>
    <dbReference type="NCBI Taxonomy" id="35708"/>
    <lineage>
        <taxon>Eukaryota</taxon>
        <taxon>Viridiplantae</taxon>
        <taxon>Streptophyta</taxon>
        <taxon>Embryophyta</taxon>
        <taxon>Tracheophyta</taxon>
        <taxon>Spermatophyta</taxon>
        <taxon>Magnoliopsida</taxon>
        <taxon>Liliopsida</taxon>
        <taxon>Poales</taxon>
        <taxon>Poaceae</taxon>
        <taxon>PACMAD clade</taxon>
        <taxon>Arundinoideae</taxon>
        <taxon>Arundineae</taxon>
        <taxon>Arundo</taxon>
    </lineage>
</organism>
<dbReference type="AlphaFoldDB" id="A0A0A9CXN7"/>
<name>A0A0A9CXN7_ARUDO</name>
<sequence length="73" mass="8235">MRRYPMNPEMPSLSATLYITRSFHTGPNNRSPPTIKVVAQVIRTTENTVKPIADCTTSAQDVHMCKKLQMTMP</sequence>
<reference evidence="1" key="2">
    <citation type="journal article" date="2015" name="Data Brief">
        <title>Shoot transcriptome of the giant reed, Arundo donax.</title>
        <authorList>
            <person name="Barrero R.A."/>
            <person name="Guerrero F.D."/>
            <person name="Moolhuijzen P."/>
            <person name="Goolsby J.A."/>
            <person name="Tidwell J."/>
            <person name="Bellgard S.E."/>
            <person name="Bellgard M.I."/>
        </authorList>
    </citation>
    <scope>NUCLEOTIDE SEQUENCE</scope>
    <source>
        <tissue evidence="1">Shoot tissue taken approximately 20 cm above the soil surface</tissue>
    </source>
</reference>
<dbReference type="EMBL" id="GBRH01218717">
    <property type="protein sequence ID" value="JAD79178.1"/>
    <property type="molecule type" value="Transcribed_RNA"/>
</dbReference>
<protein>
    <submittedName>
        <fullName evidence="1">Uncharacterized protein</fullName>
    </submittedName>
</protein>